<dbReference type="PANTHER" id="PTHR43283:SF7">
    <property type="entry name" value="BETA-LACTAMASE-RELATED DOMAIN-CONTAINING PROTEIN"/>
    <property type="match status" value="1"/>
</dbReference>
<dbReference type="InterPro" id="IPR001466">
    <property type="entry name" value="Beta-lactam-related"/>
</dbReference>
<name>A0ABU1JHP1_9PROT</name>
<dbReference type="Proteomes" id="UP001262410">
    <property type="component" value="Unassembled WGS sequence"/>
</dbReference>
<sequence length="350" mass="38527">MMWDAGVATTDEADPWPGAEWEMVEDIRAAGWSLDHLDRVWAYADRIGSAALMLVQGGRVIASRGDVTRHYPCHSMRKSFLSALIGTHEGDGTIDLSLTLAALGIDDREGLSEREKQATVYDLLTARSGIFHPAGYETAWMKSLKPPRHAHAPGTVWCYSNWDFNALGTIYTQRTGLGIHAAFRDRIAAPLGMQDFRFDAEREDGWLQPDPCSVHPAYPFRMSSRDLARFGLLFLRDGRWGEREVVPQSWAAASVLPYSDAGARGAYGYMWWVARQGIAFPGAIVPEGTYSAQGAGGHVCVVIPPLDLVIVHRADTEKIDGAARGPEIDRFQFGRLLALILDARRAGMAA</sequence>
<dbReference type="InterPro" id="IPR050789">
    <property type="entry name" value="Diverse_Enzym_Activities"/>
</dbReference>
<dbReference type="EMBL" id="JAVDPW010000001">
    <property type="protein sequence ID" value="MDR6288137.1"/>
    <property type="molecule type" value="Genomic_DNA"/>
</dbReference>
<dbReference type="SUPFAM" id="SSF56601">
    <property type="entry name" value="beta-lactamase/transpeptidase-like"/>
    <property type="match status" value="1"/>
</dbReference>
<evidence type="ECO:0000313" key="2">
    <source>
        <dbReference type="EMBL" id="MDR6288137.1"/>
    </source>
</evidence>
<evidence type="ECO:0000313" key="3">
    <source>
        <dbReference type="Proteomes" id="UP001262410"/>
    </source>
</evidence>
<dbReference type="RefSeq" id="WP_309792096.1">
    <property type="nucleotide sequence ID" value="NZ_JAVDPW010000001.1"/>
</dbReference>
<accession>A0ABU1JHP1</accession>
<dbReference type="Pfam" id="PF00144">
    <property type="entry name" value="Beta-lactamase"/>
    <property type="match status" value="1"/>
</dbReference>
<proteinExistence type="predicted"/>
<comment type="caution">
    <text evidence="2">The sequence shown here is derived from an EMBL/GenBank/DDBJ whole genome shotgun (WGS) entry which is preliminary data.</text>
</comment>
<gene>
    <name evidence="2" type="ORF">E9232_000636</name>
</gene>
<protein>
    <submittedName>
        <fullName evidence="2">CubicO group peptidase (Beta-lactamase class C family)</fullName>
    </submittedName>
</protein>
<reference evidence="2 3" key="1">
    <citation type="submission" date="2023-07" db="EMBL/GenBank/DDBJ databases">
        <title>Sorghum-associated microbial communities from plants grown in Nebraska, USA.</title>
        <authorList>
            <person name="Schachtman D."/>
        </authorList>
    </citation>
    <scope>NUCLEOTIDE SEQUENCE [LARGE SCALE GENOMIC DNA]</scope>
    <source>
        <strain evidence="2 3">584</strain>
    </source>
</reference>
<dbReference type="Gene3D" id="3.40.710.10">
    <property type="entry name" value="DD-peptidase/beta-lactamase superfamily"/>
    <property type="match status" value="1"/>
</dbReference>
<feature type="domain" description="Beta-lactamase-related" evidence="1">
    <location>
        <begin position="45"/>
        <end position="311"/>
    </location>
</feature>
<keyword evidence="3" id="KW-1185">Reference proteome</keyword>
<dbReference type="PANTHER" id="PTHR43283">
    <property type="entry name" value="BETA-LACTAMASE-RELATED"/>
    <property type="match status" value="1"/>
</dbReference>
<dbReference type="InterPro" id="IPR012338">
    <property type="entry name" value="Beta-lactam/transpept-like"/>
</dbReference>
<evidence type="ECO:0000259" key="1">
    <source>
        <dbReference type="Pfam" id="PF00144"/>
    </source>
</evidence>
<organism evidence="2 3">
    <name type="scientific">Inquilinus ginsengisoli</name>
    <dbReference type="NCBI Taxonomy" id="363840"/>
    <lineage>
        <taxon>Bacteria</taxon>
        <taxon>Pseudomonadati</taxon>
        <taxon>Pseudomonadota</taxon>
        <taxon>Alphaproteobacteria</taxon>
        <taxon>Rhodospirillales</taxon>
        <taxon>Rhodospirillaceae</taxon>
        <taxon>Inquilinus</taxon>
    </lineage>
</organism>